<sequence length="380" mass="41905">MKHKTIAIIGGGIVGSTAAYYLAKAGCDVTLFDTGTGQATKAAAGIICPWFSLRRNKPWYYLVSNGAEFYRKLMSDLDDDGFNSQEIFQVDGTLMIRRKEKRVQQDLKQAKTKREASPSIGQIAPVAPEEVSNYNPLLKSTHPATFVEGGGRVDGEALIQALHAACLQHGGKIEHFEAFLKEDAEGQIQLFTNKQPPKAYDYILASAGAWLPHLLKPLGYQTDIRPQKGQLFILSNEAWKDQHWPVVMPYGTGDIIPFNDGRIIIGASHEDEMGYDLSIDQSELQALQEEASQWLPLLKDIKPTDHVECKVGTRAMTSDYAVLVGQVPETANLWAVSGLGSSGLTSGPFLGYEWSQLVINGSWSLKAEDFPIDNYISRNK</sequence>
<dbReference type="InterPro" id="IPR006076">
    <property type="entry name" value="FAD-dep_OxRdtase"/>
</dbReference>
<protein>
    <submittedName>
        <fullName evidence="6">FAD-dependent oxidoreductase</fullName>
    </submittedName>
</protein>
<evidence type="ECO:0000313" key="7">
    <source>
        <dbReference type="Proteomes" id="UP000263232"/>
    </source>
</evidence>
<gene>
    <name evidence="6" type="ORF">CL176_00295</name>
</gene>
<keyword evidence="3" id="KW-0285">Flavoprotein</keyword>
<dbReference type="InterPro" id="IPR036188">
    <property type="entry name" value="FAD/NAD-bd_sf"/>
</dbReference>
<evidence type="ECO:0000313" key="6">
    <source>
        <dbReference type="EMBL" id="AXY24590.1"/>
    </source>
</evidence>
<keyword evidence="7" id="KW-1185">Reference proteome</keyword>
<dbReference type="Gene3D" id="3.50.50.60">
    <property type="entry name" value="FAD/NAD(P)-binding domain"/>
    <property type="match status" value="1"/>
</dbReference>
<comment type="similarity">
    <text evidence="2">Belongs to the DadA oxidoreductase family.</text>
</comment>
<dbReference type="RefSeq" id="WP_118989514.1">
    <property type="nucleotide sequence ID" value="NZ_CP023434.1"/>
</dbReference>
<dbReference type="SUPFAM" id="SSF51905">
    <property type="entry name" value="FAD/NAD(P)-binding domain"/>
    <property type="match status" value="1"/>
</dbReference>
<keyword evidence="4" id="KW-0560">Oxidoreductase</keyword>
<dbReference type="OrthoDB" id="9805337at2"/>
<dbReference type="AlphaFoldDB" id="A0A347WHN3"/>
<dbReference type="KEGG" id="abae:CL176_00295"/>
<dbReference type="PANTHER" id="PTHR13847:SF286">
    <property type="entry name" value="D-AMINO ACID DEHYDROGENASE"/>
    <property type="match status" value="1"/>
</dbReference>
<dbReference type="EMBL" id="CP023434">
    <property type="protein sequence ID" value="AXY24590.1"/>
    <property type="molecule type" value="Genomic_DNA"/>
</dbReference>
<feature type="domain" description="FAD dependent oxidoreductase" evidence="5">
    <location>
        <begin position="6"/>
        <end position="352"/>
    </location>
</feature>
<reference evidence="6 7" key="1">
    <citation type="submission" date="2017-09" db="EMBL/GenBank/DDBJ databases">
        <title>Complete genome sequence of Oxytococcus suis strain ZY16052.</title>
        <authorList>
            <person name="Li F."/>
        </authorList>
    </citation>
    <scope>NUCLEOTIDE SEQUENCE [LARGE SCALE GENOMIC DNA]</scope>
    <source>
        <strain evidence="6 7">ZY16052</strain>
    </source>
</reference>
<evidence type="ECO:0000256" key="3">
    <source>
        <dbReference type="ARBA" id="ARBA00022630"/>
    </source>
</evidence>
<evidence type="ECO:0000256" key="1">
    <source>
        <dbReference type="ARBA" id="ARBA00001974"/>
    </source>
</evidence>
<proteinExistence type="inferred from homology"/>
<dbReference type="Proteomes" id="UP000263232">
    <property type="component" value="Chromosome"/>
</dbReference>
<dbReference type="SUPFAM" id="SSF54373">
    <property type="entry name" value="FAD-linked reductases, C-terminal domain"/>
    <property type="match status" value="1"/>
</dbReference>
<dbReference type="PANTHER" id="PTHR13847">
    <property type="entry name" value="SARCOSINE DEHYDROGENASE-RELATED"/>
    <property type="match status" value="1"/>
</dbReference>
<dbReference type="GO" id="GO:0005737">
    <property type="term" value="C:cytoplasm"/>
    <property type="evidence" value="ECO:0007669"/>
    <property type="project" value="TreeGrafter"/>
</dbReference>
<evidence type="ECO:0000256" key="2">
    <source>
        <dbReference type="ARBA" id="ARBA00009410"/>
    </source>
</evidence>
<comment type="cofactor">
    <cofactor evidence="1">
        <name>FAD</name>
        <dbReference type="ChEBI" id="CHEBI:57692"/>
    </cofactor>
</comment>
<dbReference type="Gene3D" id="3.30.9.10">
    <property type="entry name" value="D-Amino Acid Oxidase, subunit A, domain 2"/>
    <property type="match status" value="1"/>
</dbReference>
<name>A0A347WHN3_9LACT</name>
<dbReference type="GO" id="GO:0016491">
    <property type="term" value="F:oxidoreductase activity"/>
    <property type="evidence" value="ECO:0007669"/>
    <property type="project" value="UniProtKB-KW"/>
</dbReference>
<evidence type="ECO:0000259" key="5">
    <source>
        <dbReference type="Pfam" id="PF01266"/>
    </source>
</evidence>
<evidence type="ECO:0000256" key="4">
    <source>
        <dbReference type="ARBA" id="ARBA00023002"/>
    </source>
</evidence>
<organism evidence="6 7">
    <name type="scientific">Suicoccus acidiformans</name>
    <dbReference type="NCBI Taxonomy" id="2036206"/>
    <lineage>
        <taxon>Bacteria</taxon>
        <taxon>Bacillati</taxon>
        <taxon>Bacillota</taxon>
        <taxon>Bacilli</taxon>
        <taxon>Lactobacillales</taxon>
        <taxon>Aerococcaceae</taxon>
        <taxon>Suicoccus</taxon>
    </lineage>
</organism>
<accession>A0A347WHN3</accession>
<dbReference type="Pfam" id="PF01266">
    <property type="entry name" value="DAO"/>
    <property type="match status" value="1"/>
</dbReference>